<organism evidence="2 3">
    <name type="scientific">Candidatus Aphodenecus pullistercoris</name>
    <dbReference type="NCBI Taxonomy" id="2840669"/>
    <lineage>
        <taxon>Bacteria</taxon>
        <taxon>Pseudomonadati</taxon>
        <taxon>Spirochaetota</taxon>
        <taxon>Spirochaetia</taxon>
        <taxon>Spirochaetales</taxon>
        <taxon>Candidatus Aphodenecus</taxon>
    </lineage>
</organism>
<proteinExistence type="predicted"/>
<evidence type="ECO:0000313" key="2">
    <source>
        <dbReference type="EMBL" id="MBO8444058.1"/>
    </source>
</evidence>
<reference evidence="2" key="1">
    <citation type="submission" date="2020-10" db="EMBL/GenBank/DDBJ databases">
        <authorList>
            <person name="Gilroy R."/>
        </authorList>
    </citation>
    <scope>NUCLEOTIDE SEQUENCE</scope>
    <source>
        <strain evidence="2">11167</strain>
    </source>
</reference>
<reference evidence="2" key="2">
    <citation type="journal article" date="2021" name="PeerJ">
        <title>Extensive microbial diversity within the chicken gut microbiome revealed by metagenomics and culture.</title>
        <authorList>
            <person name="Gilroy R."/>
            <person name="Ravi A."/>
            <person name="Getino M."/>
            <person name="Pursley I."/>
            <person name="Horton D.L."/>
            <person name="Alikhan N.F."/>
            <person name="Baker D."/>
            <person name="Gharbi K."/>
            <person name="Hall N."/>
            <person name="Watson M."/>
            <person name="Adriaenssens E.M."/>
            <person name="Foster-Nyarko E."/>
            <person name="Jarju S."/>
            <person name="Secka A."/>
            <person name="Antonio M."/>
            <person name="Oren A."/>
            <person name="Chaudhuri R.R."/>
            <person name="La Ragione R."/>
            <person name="Hildebrand F."/>
            <person name="Pallen M.J."/>
        </authorList>
    </citation>
    <scope>NUCLEOTIDE SEQUENCE</scope>
    <source>
        <strain evidence="2">11167</strain>
    </source>
</reference>
<dbReference type="Proteomes" id="UP000823633">
    <property type="component" value="Unassembled WGS sequence"/>
</dbReference>
<protein>
    <submittedName>
        <fullName evidence="2">Uncharacterized protein</fullName>
    </submittedName>
</protein>
<keyword evidence="1" id="KW-0812">Transmembrane</keyword>
<evidence type="ECO:0000313" key="3">
    <source>
        <dbReference type="Proteomes" id="UP000823633"/>
    </source>
</evidence>
<feature type="transmembrane region" description="Helical" evidence="1">
    <location>
        <begin position="169"/>
        <end position="186"/>
    </location>
</feature>
<comment type="caution">
    <text evidence="2">The sequence shown here is derived from an EMBL/GenBank/DDBJ whole genome shotgun (WGS) entry which is preliminary data.</text>
</comment>
<sequence length="288" mass="30976">MRKMMLEGINVMLLVLITLATLFSCTLDASAVKNASEREMSSRVARMIDETMAQMMDSSVAEFLTPEQVAELEGVKDSAQGLDGRSIVSRMLEEEQGEEVLTYSYTAITSDDVDEILASARPLVGEEEYGKLVQQANEIEARAMEAYERASRAMSGEQQKKFYKELQGLVTKAVVLLTAALVYALIPNVMVWGKVSAACVAAVCAGVLASGVMAIVGYKTVDKGEDFDFLTWLKSVGEDAYAEWAIASSVIATSAAAGKSPVITALILAALALYQCFDEGVALFEIAS</sequence>
<feature type="transmembrane region" description="Helical" evidence="1">
    <location>
        <begin position="198"/>
        <end position="218"/>
    </location>
</feature>
<name>A0A9D9EAI9_9SPIR</name>
<dbReference type="EMBL" id="JADIMU010000069">
    <property type="protein sequence ID" value="MBO8444058.1"/>
    <property type="molecule type" value="Genomic_DNA"/>
</dbReference>
<gene>
    <name evidence="2" type="ORF">IAC42_09955</name>
</gene>
<accession>A0A9D9EAI9</accession>
<evidence type="ECO:0000256" key="1">
    <source>
        <dbReference type="SAM" id="Phobius"/>
    </source>
</evidence>
<dbReference type="AlphaFoldDB" id="A0A9D9EAI9"/>
<keyword evidence="1" id="KW-0472">Membrane</keyword>
<keyword evidence="1" id="KW-1133">Transmembrane helix</keyword>
<dbReference type="PROSITE" id="PS51257">
    <property type="entry name" value="PROKAR_LIPOPROTEIN"/>
    <property type="match status" value="1"/>
</dbReference>